<feature type="compositionally biased region" description="Polar residues" evidence="3">
    <location>
        <begin position="18"/>
        <end position="27"/>
    </location>
</feature>
<comment type="similarity">
    <text evidence="1">Belongs to the AIM6 family.</text>
</comment>
<protein>
    <recommendedName>
        <fullName evidence="2">Altered inheritance of mitochondria protein 6</fullName>
    </recommendedName>
</protein>
<evidence type="ECO:0000313" key="5">
    <source>
        <dbReference type="EMBL" id="KAK5952006.1"/>
    </source>
</evidence>
<evidence type="ECO:0000256" key="4">
    <source>
        <dbReference type="SAM" id="Phobius"/>
    </source>
</evidence>
<dbReference type="PANTHER" id="PTHR31571:SF1">
    <property type="entry name" value="ALTERED INHERITANCE OF MITOCHONDRIA PROTEIN 6"/>
    <property type="match status" value="1"/>
</dbReference>
<dbReference type="GO" id="GO:0008081">
    <property type="term" value="F:phosphoric diester hydrolase activity"/>
    <property type="evidence" value="ECO:0007669"/>
    <property type="project" value="InterPro"/>
</dbReference>
<dbReference type="SUPFAM" id="SSF51695">
    <property type="entry name" value="PLC-like phosphodiesterases"/>
    <property type="match status" value="1"/>
</dbReference>
<keyword evidence="6" id="KW-1185">Reference proteome</keyword>
<dbReference type="InterPro" id="IPR051236">
    <property type="entry name" value="HAT_RTT109-like"/>
</dbReference>
<organism evidence="5 6">
    <name type="scientific">Knufia fluminis</name>
    <dbReference type="NCBI Taxonomy" id="191047"/>
    <lineage>
        <taxon>Eukaryota</taxon>
        <taxon>Fungi</taxon>
        <taxon>Dikarya</taxon>
        <taxon>Ascomycota</taxon>
        <taxon>Pezizomycotina</taxon>
        <taxon>Eurotiomycetes</taxon>
        <taxon>Chaetothyriomycetidae</taxon>
        <taxon>Chaetothyriales</taxon>
        <taxon>Trichomeriaceae</taxon>
        <taxon>Knufia</taxon>
    </lineage>
</organism>
<evidence type="ECO:0000313" key="6">
    <source>
        <dbReference type="Proteomes" id="UP001316803"/>
    </source>
</evidence>
<feature type="region of interest" description="Disordered" evidence="3">
    <location>
        <begin position="13"/>
        <end position="37"/>
    </location>
</feature>
<keyword evidence="4" id="KW-0472">Membrane</keyword>
<comment type="caution">
    <text evidence="5">The sequence shown here is derived from an EMBL/GenBank/DDBJ whole genome shotgun (WGS) entry which is preliminary data.</text>
</comment>
<dbReference type="PROSITE" id="PS50007">
    <property type="entry name" value="PIPLC_X_DOMAIN"/>
    <property type="match status" value="1"/>
</dbReference>
<accession>A0AAN8EQT8</accession>
<dbReference type="InterPro" id="IPR017946">
    <property type="entry name" value="PLC-like_Pdiesterase_TIM-brl"/>
</dbReference>
<feature type="transmembrane region" description="Helical" evidence="4">
    <location>
        <begin position="121"/>
        <end position="150"/>
    </location>
</feature>
<evidence type="ECO:0000256" key="3">
    <source>
        <dbReference type="SAM" id="MobiDB-lite"/>
    </source>
</evidence>
<dbReference type="GO" id="GO:0006629">
    <property type="term" value="P:lipid metabolic process"/>
    <property type="evidence" value="ECO:0007669"/>
    <property type="project" value="InterPro"/>
</dbReference>
<sequence>MLGSKQFRYIRVTDIENESQPQSPVSDTDTDLEGGREHHGAYYDEDCGVSLLKPSLLNTHHFHDSQDAQLQPEQRHQSRWTRRKRIPLLSRWLSCGRQRGNIALEKSDCGTCKKRRQPLRVILKSLAIALMLLGLIEFVVLVAGLVASFFPSDFESAYSSLRSQQPLGSSSHWPTDYTADIQPVQCHSHNDYWRAVPLKSAIRAGCTGVEADVWLFPDQASDELYVGHSRSSLTPARTFSSLYIDLLVEILEGQNPNTTLHPTRDSPRNGIFDTKPSQSLVLLVDFKTDGQKLWPVVSQQLQPLRERKYLTYFNGTDVVEGPVTVVVTGNAPFSRVVENAHYRDMFFDAPLELLGDLAPSAQDSTSSATELVKWSRYDDVEERTYLESYASELSSSLAIPDSSKKATNQGQGYSGAAPKNAAIYTPANSYYASVSFGRAIGHPLPFLTLDMKRRIRQQIAGAHKQGLKVRYWSTPSWPRGLRDYIWRVLVEEGVDYLNVDDLQAATQGNWGGPRKHRGWGLSDWSIWDRR</sequence>
<evidence type="ECO:0000256" key="1">
    <source>
        <dbReference type="ARBA" id="ARBA00008858"/>
    </source>
</evidence>
<evidence type="ECO:0000256" key="2">
    <source>
        <dbReference type="ARBA" id="ARBA00014286"/>
    </source>
</evidence>
<dbReference type="Proteomes" id="UP001316803">
    <property type="component" value="Unassembled WGS sequence"/>
</dbReference>
<name>A0AAN8EQT8_9EURO</name>
<keyword evidence="4" id="KW-1133">Transmembrane helix</keyword>
<proteinExistence type="inferred from homology"/>
<dbReference type="PANTHER" id="PTHR31571">
    <property type="entry name" value="ALTERED INHERITANCE OF MITOCHONDRIA PROTEIN 6"/>
    <property type="match status" value="1"/>
</dbReference>
<dbReference type="EMBL" id="JAKLMC020000017">
    <property type="protein sequence ID" value="KAK5952006.1"/>
    <property type="molecule type" value="Genomic_DNA"/>
</dbReference>
<gene>
    <name evidence="5" type="primary">AIM6_3</name>
    <name evidence="5" type="ORF">OHC33_006892</name>
</gene>
<dbReference type="AlphaFoldDB" id="A0AAN8EQT8"/>
<keyword evidence="4" id="KW-0812">Transmembrane</keyword>
<reference evidence="5 6" key="1">
    <citation type="submission" date="2022-12" db="EMBL/GenBank/DDBJ databases">
        <title>Genomic features and morphological characterization of a novel Knufia sp. strain isolated from spacecraft assembly facility.</title>
        <authorList>
            <person name="Teixeira M."/>
            <person name="Chander A.M."/>
            <person name="Stajich J.E."/>
            <person name="Venkateswaran K."/>
        </authorList>
    </citation>
    <scope>NUCLEOTIDE SEQUENCE [LARGE SCALE GENOMIC DNA]</scope>
    <source>
        <strain evidence="5 6">FJI-L2-BK-P2</strain>
    </source>
</reference>